<evidence type="ECO:0000259" key="1">
    <source>
        <dbReference type="Pfam" id="PF20352"/>
    </source>
</evidence>
<dbReference type="RefSeq" id="WP_191076609.1">
    <property type="nucleotide sequence ID" value="NZ_JACTAG010000002.1"/>
</dbReference>
<protein>
    <recommendedName>
        <fullName evidence="1">DUF6647 domain-containing protein</fullName>
    </recommendedName>
</protein>
<reference evidence="2" key="1">
    <citation type="submission" date="2020-08" db="EMBL/GenBank/DDBJ databases">
        <title>Sulfitobacter aestuariivivens sp. nov., isolated from a tidal flat.</title>
        <authorList>
            <person name="Park S."/>
            <person name="Yoon J.-H."/>
        </authorList>
    </citation>
    <scope>NUCLEOTIDE SEQUENCE</scope>
    <source>
        <strain evidence="2">TSTF-M16</strain>
    </source>
</reference>
<dbReference type="AlphaFoldDB" id="A0A927D604"/>
<organism evidence="2 3">
    <name type="scientific">Sulfitobacter aestuariivivens</name>
    <dbReference type="NCBI Taxonomy" id="2766981"/>
    <lineage>
        <taxon>Bacteria</taxon>
        <taxon>Pseudomonadati</taxon>
        <taxon>Pseudomonadota</taxon>
        <taxon>Alphaproteobacteria</taxon>
        <taxon>Rhodobacterales</taxon>
        <taxon>Roseobacteraceae</taxon>
        <taxon>Sulfitobacter</taxon>
    </lineage>
</organism>
<dbReference type="Proteomes" id="UP000635142">
    <property type="component" value="Unassembled WGS sequence"/>
</dbReference>
<keyword evidence="3" id="KW-1185">Reference proteome</keyword>
<evidence type="ECO:0000313" key="2">
    <source>
        <dbReference type="EMBL" id="MBD3665645.1"/>
    </source>
</evidence>
<name>A0A927D604_9RHOB</name>
<feature type="domain" description="DUF6647" evidence="1">
    <location>
        <begin position="62"/>
        <end position="205"/>
    </location>
</feature>
<evidence type="ECO:0000313" key="3">
    <source>
        <dbReference type="Proteomes" id="UP000635142"/>
    </source>
</evidence>
<dbReference type="InterPro" id="IPR046589">
    <property type="entry name" value="DUF6647"/>
</dbReference>
<accession>A0A927D604</accession>
<dbReference type="Pfam" id="PF20352">
    <property type="entry name" value="DUF6647"/>
    <property type="match status" value="1"/>
</dbReference>
<proteinExistence type="predicted"/>
<comment type="caution">
    <text evidence="2">The sequence shown here is derived from an EMBL/GenBank/DDBJ whole genome shotgun (WGS) entry which is preliminary data.</text>
</comment>
<gene>
    <name evidence="2" type="ORF">H9Q16_17050</name>
</gene>
<dbReference type="EMBL" id="JACTAG010000002">
    <property type="protein sequence ID" value="MBD3665645.1"/>
    <property type="molecule type" value="Genomic_DNA"/>
</dbReference>
<sequence>MKNRLLCDLRAKPNIISKISKKPTMECKMPGPLPASLWLGLLMMFAGSAFAEATVRLDPEPEWRKTESITELVAVLDTWLDQHTDLQPAGANPEIQLVSGSFAASLRGSSASSSGRTRGFFDPDTHTIYLILPWDRKKPHDASVLLHELVHARQVGRFYFCPGAQEEAAYRLQDNWLRERGLRAKVNWIAVVLESGCSRRDFHPD</sequence>